<dbReference type="EC" id="2.7.7.7" evidence="3"/>
<dbReference type="InterPro" id="IPR003141">
    <property type="entry name" value="Pol/His_phosphatase_N"/>
</dbReference>
<sequence length="1147" mass="129735">MTDFVHLRCHTAYSLLEGAVTVKKLIGLAQKYNMPALAMTDTQNVFGALEFSMAAKDAGVQPIIGCQINITAPEVTLQQKGEVDQLILLVQSPEGYRNLMKLVSASYLKGLNNGVPQLKLSDLQEYSSGLIALTGGIQGGIGRRFQKPDEALFYFQNLKHMFEGRLYIELSRYGIPLEEDLKREEFLVNLALDHNVPLVGTNEVFFSDPDMYEAHDAMMCIREGTYVNVQDRKRLTIDHYFKSPQEMKELFSDIPEAIENTIQIARRCHHLLVPVDPILPRFDCGEHTEEAELRFQAEEGLKVRLEDHVYPLCKDEEARDQKYKEYWNRLEYELGVINQMGFPGYFLIVADFIKWSRSQNIPVGPGRGSGAGSIVAWALTITDVDPVRFALVFERFLNPERVSMPDFDIDFCQDRRDEVINYVQYKYGVDKVAQIITFGKLQARAVLRDVGRVLQMPYGQVDKICKLIPNNPANPVTIPEAIQSEQALHVMQKTEPEVAHLLKLAEALEGLYRHASTHAAGVVIGNRPLDEMVALYYDARSPLPATQFNMKYIEQAGLVKFDFLGLKTLTVIQKAIELIKKTHHEDVNISAIPLDDPNTFELLNRVETVGLFQVESAGMSDVMGKIRPDVFEDLIALVALYRPGPMDNIPKYLACKHGQEKVVYDYPCLEAILKESYGVILYQEQVLQIAQVLAGYTLGGADLLRRAMGKKIKSEMDEHRKIFVEGTIQHHGGKPKVASELFDQIAKFAGYAFNKAHSTTYALILYQTAYLKAHFPVEYMTALMTLDMQNTDKLIVFAREAKRMGIPLLAPDINRSYAEFTIETLEDGTSAIRYGLSAIKNVGEAAMCTLQEERARGGNFQDLFDFVERVDSKVLNKRQLENLIAAGVLDSLNPNRRYLFDNIETLVKYGASTKSSHQGLFSVKDTRPQLQNLEEWTPLERLRQEFQALGFYLSAHPLESYEAELVPMNLMKSNDIFELAKSGQIRSDGSYQLAGIIISKQERSSKIGQKFAFVQFSDPSGIYEVAIFSEVFSHFRDVLSPGRAFIVSVSLQVDGDNVRMTCQGLQDLEQKTLAQSSEVTLKITSKEQLEMVEKILRTQNQGRSWVYLEIKEAREKVRLSLSGRYSLSVDTKSLFKRSEIEVSERMV</sequence>
<evidence type="ECO:0000259" key="13">
    <source>
        <dbReference type="SMART" id="SM00481"/>
    </source>
</evidence>
<dbReference type="NCBIfam" id="TIGR00594">
    <property type="entry name" value="polc"/>
    <property type="match status" value="1"/>
</dbReference>
<dbReference type="RefSeq" id="WP_331256390.1">
    <property type="nucleotide sequence ID" value="NZ_CP133270.1"/>
</dbReference>
<dbReference type="Gene3D" id="1.10.10.1600">
    <property type="entry name" value="Bacterial DNA polymerase III alpha subunit, thumb domain"/>
    <property type="match status" value="1"/>
</dbReference>
<dbReference type="Pfam" id="PF14579">
    <property type="entry name" value="HHH_6"/>
    <property type="match status" value="1"/>
</dbReference>
<dbReference type="PANTHER" id="PTHR32294">
    <property type="entry name" value="DNA POLYMERASE III SUBUNIT ALPHA"/>
    <property type="match status" value="1"/>
</dbReference>
<evidence type="ECO:0000256" key="6">
    <source>
        <dbReference type="ARBA" id="ARBA00022679"/>
    </source>
</evidence>
<comment type="subcellular location">
    <subcellularLocation>
        <location evidence="1">Cytoplasm</location>
    </subcellularLocation>
</comment>
<gene>
    <name evidence="14" type="ORF">Bealeia1_01919</name>
</gene>
<dbReference type="InterPro" id="IPR011708">
    <property type="entry name" value="DNA_pol3_alpha_NTPase_dom"/>
</dbReference>
<dbReference type="InterPro" id="IPR004013">
    <property type="entry name" value="PHP_dom"/>
</dbReference>
<dbReference type="Pfam" id="PF17657">
    <property type="entry name" value="DNA_pol3_finger"/>
    <property type="match status" value="1"/>
</dbReference>
<dbReference type="PANTHER" id="PTHR32294:SF0">
    <property type="entry name" value="DNA POLYMERASE III SUBUNIT ALPHA"/>
    <property type="match status" value="1"/>
</dbReference>
<feature type="domain" description="Polymerase/histidinol phosphatase N-terminal" evidence="13">
    <location>
        <begin position="5"/>
        <end position="72"/>
    </location>
</feature>
<evidence type="ECO:0000313" key="14">
    <source>
        <dbReference type="EMBL" id="WVX67703.1"/>
    </source>
</evidence>
<evidence type="ECO:0000256" key="5">
    <source>
        <dbReference type="ARBA" id="ARBA00022490"/>
    </source>
</evidence>
<dbReference type="Gene3D" id="1.10.150.870">
    <property type="match status" value="1"/>
</dbReference>
<evidence type="ECO:0000256" key="10">
    <source>
        <dbReference type="ARBA" id="ARBA00025611"/>
    </source>
</evidence>
<accession>A0ABZ2C5T9</accession>
<evidence type="ECO:0000256" key="2">
    <source>
        <dbReference type="ARBA" id="ARBA00009496"/>
    </source>
</evidence>
<evidence type="ECO:0000256" key="12">
    <source>
        <dbReference type="ARBA" id="ARBA00049244"/>
    </source>
</evidence>
<dbReference type="InterPro" id="IPR041931">
    <property type="entry name" value="DNA_pol3_alpha_thumb_dom"/>
</dbReference>
<dbReference type="Pfam" id="PF07733">
    <property type="entry name" value="DNA_pol3_alpha"/>
    <property type="match status" value="1"/>
</dbReference>
<dbReference type="CDD" id="cd04485">
    <property type="entry name" value="DnaE_OBF"/>
    <property type="match status" value="1"/>
</dbReference>
<proteinExistence type="inferred from homology"/>
<evidence type="ECO:0000256" key="11">
    <source>
        <dbReference type="ARBA" id="ARBA00026073"/>
    </source>
</evidence>
<comment type="catalytic activity">
    <reaction evidence="12">
        <text>DNA(n) + a 2'-deoxyribonucleoside 5'-triphosphate = DNA(n+1) + diphosphate</text>
        <dbReference type="Rhea" id="RHEA:22508"/>
        <dbReference type="Rhea" id="RHEA-COMP:17339"/>
        <dbReference type="Rhea" id="RHEA-COMP:17340"/>
        <dbReference type="ChEBI" id="CHEBI:33019"/>
        <dbReference type="ChEBI" id="CHEBI:61560"/>
        <dbReference type="ChEBI" id="CHEBI:173112"/>
        <dbReference type="EC" id="2.7.7.7"/>
    </reaction>
</comment>
<keyword evidence="9" id="KW-0239">DNA-directed DNA polymerase</keyword>
<evidence type="ECO:0000313" key="15">
    <source>
        <dbReference type="Proteomes" id="UP001330434"/>
    </source>
</evidence>
<dbReference type="InterPro" id="IPR016195">
    <property type="entry name" value="Pol/histidinol_Pase-like"/>
</dbReference>
<organism evidence="14 15">
    <name type="scientific">Candidatus Bealeia paramacronuclearis</name>
    <dbReference type="NCBI Taxonomy" id="1921001"/>
    <lineage>
        <taxon>Bacteria</taxon>
        <taxon>Pseudomonadati</taxon>
        <taxon>Pseudomonadota</taxon>
        <taxon>Alphaproteobacteria</taxon>
        <taxon>Holosporales</taxon>
        <taxon>Holosporaceae</taxon>
        <taxon>Candidatus Bealeia</taxon>
    </lineage>
</organism>
<dbReference type="SUPFAM" id="SSF89550">
    <property type="entry name" value="PHP domain-like"/>
    <property type="match status" value="1"/>
</dbReference>
<keyword evidence="6" id="KW-0808">Transferase</keyword>
<evidence type="ECO:0000256" key="9">
    <source>
        <dbReference type="ARBA" id="ARBA00022932"/>
    </source>
</evidence>
<dbReference type="CDD" id="cd07433">
    <property type="entry name" value="PHP_PolIIIA_DnaE1"/>
    <property type="match status" value="1"/>
</dbReference>
<dbReference type="NCBIfam" id="NF004226">
    <property type="entry name" value="PRK05673.1"/>
    <property type="match status" value="1"/>
</dbReference>
<dbReference type="SMART" id="SM00481">
    <property type="entry name" value="POLIIIAc"/>
    <property type="match status" value="1"/>
</dbReference>
<keyword evidence="8" id="KW-0235">DNA replication</keyword>
<dbReference type="InterPro" id="IPR040982">
    <property type="entry name" value="DNA_pol3_finger"/>
</dbReference>
<protein>
    <recommendedName>
        <fullName evidence="4">DNA polymerase III subunit alpha</fullName>
        <ecNumber evidence="3">2.7.7.7</ecNumber>
    </recommendedName>
</protein>
<evidence type="ECO:0000256" key="1">
    <source>
        <dbReference type="ARBA" id="ARBA00004496"/>
    </source>
</evidence>
<keyword evidence="7" id="KW-0548">Nucleotidyltransferase</keyword>
<evidence type="ECO:0000256" key="7">
    <source>
        <dbReference type="ARBA" id="ARBA00022695"/>
    </source>
</evidence>
<dbReference type="Proteomes" id="UP001330434">
    <property type="component" value="Chromosome"/>
</dbReference>
<evidence type="ECO:0000256" key="8">
    <source>
        <dbReference type="ARBA" id="ARBA00022705"/>
    </source>
</evidence>
<keyword evidence="5" id="KW-0963">Cytoplasm</keyword>
<dbReference type="Pfam" id="PF02811">
    <property type="entry name" value="PHP"/>
    <property type="match status" value="1"/>
</dbReference>
<comment type="similarity">
    <text evidence="2">Belongs to the DNA polymerase type-C family. DnaE subfamily.</text>
</comment>
<name>A0ABZ2C5T9_9PROT</name>
<dbReference type="Gene3D" id="3.20.20.140">
    <property type="entry name" value="Metal-dependent hydrolases"/>
    <property type="match status" value="1"/>
</dbReference>
<evidence type="ECO:0000256" key="4">
    <source>
        <dbReference type="ARBA" id="ARBA00019114"/>
    </source>
</evidence>
<comment type="subunit">
    <text evidence="11">DNA polymerase III contains a core (composed of alpha, epsilon and theta chains) that associates with a tau subunit. This core dimerizes to form the POLIII' complex. PolIII' associates with the gamma complex (composed of gamma, delta, delta', psi and chi chains) and with the beta chain to form the complete DNA polymerase III complex.</text>
</comment>
<dbReference type="EMBL" id="CP133270">
    <property type="protein sequence ID" value="WVX67703.1"/>
    <property type="molecule type" value="Genomic_DNA"/>
</dbReference>
<evidence type="ECO:0000256" key="3">
    <source>
        <dbReference type="ARBA" id="ARBA00012417"/>
    </source>
</evidence>
<dbReference type="InterPro" id="IPR029460">
    <property type="entry name" value="DNAPol_HHH"/>
</dbReference>
<reference evidence="14 15" key="1">
    <citation type="journal article" date="2024" name="Environ. Microbiol.">
        <title>Novel evolutionary insights on the interactions of the Holosporales (Alphaproteobacteria) with eukaryotic hosts from comparative genomics.</title>
        <authorList>
            <person name="Giovannini M."/>
            <person name="Petroni G."/>
            <person name="Castelli M."/>
        </authorList>
    </citation>
    <scope>NUCLEOTIDE SEQUENCE [LARGE SCALE GENOMIC DNA]</scope>
    <source>
        <strain evidence="14 15">US_Bl 15I1</strain>
    </source>
</reference>
<comment type="function">
    <text evidence="10">DNA polymerase III is a complex, multichain enzyme responsible for most of the replicative synthesis in bacteria. This DNA polymerase also exhibits 3' to 5' exonuclease activity. The alpha chain is the DNA polymerase.</text>
</comment>
<dbReference type="InterPro" id="IPR049821">
    <property type="entry name" value="PolIIIA_DnaE1_PHP"/>
</dbReference>
<dbReference type="InterPro" id="IPR004805">
    <property type="entry name" value="DnaE2/DnaE/PolC"/>
</dbReference>
<keyword evidence="15" id="KW-1185">Reference proteome</keyword>